<organism evidence="2 3">
    <name type="scientific">Asterophora parasitica</name>
    <dbReference type="NCBI Taxonomy" id="117018"/>
    <lineage>
        <taxon>Eukaryota</taxon>
        <taxon>Fungi</taxon>
        <taxon>Dikarya</taxon>
        <taxon>Basidiomycota</taxon>
        <taxon>Agaricomycotina</taxon>
        <taxon>Agaricomycetes</taxon>
        <taxon>Agaricomycetidae</taxon>
        <taxon>Agaricales</taxon>
        <taxon>Tricholomatineae</taxon>
        <taxon>Lyophyllaceae</taxon>
        <taxon>Asterophora</taxon>
    </lineage>
</organism>
<evidence type="ECO:0000256" key="1">
    <source>
        <dbReference type="SAM" id="MobiDB-lite"/>
    </source>
</evidence>
<evidence type="ECO:0000313" key="2">
    <source>
        <dbReference type="EMBL" id="KAG5640076.1"/>
    </source>
</evidence>
<feature type="compositionally biased region" description="Low complexity" evidence="1">
    <location>
        <begin position="35"/>
        <end position="45"/>
    </location>
</feature>
<feature type="compositionally biased region" description="Polar residues" evidence="1">
    <location>
        <begin position="7"/>
        <end position="17"/>
    </location>
</feature>
<keyword evidence="3" id="KW-1185">Reference proteome</keyword>
<reference evidence="2" key="1">
    <citation type="submission" date="2020-07" db="EMBL/GenBank/DDBJ databases">
        <authorList>
            <person name="Nieuwenhuis M."/>
            <person name="Van De Peppel L.J.J."/>
        </authorList>
    </citation>
    <scope>NUCLEOTIDE SEQUENCE</scope>
    <source>
        <strain evidence="2">AP01</strain>
        <tissue evidence="2">Mycelium</tissue>
    </source>
</reference>
<evidence type="ECO:0000313" key="3">
    <source>
        <dbReference type="Proteomes" id="UP000775547"/>
    </source>
</evidence>
<comment type="caution">
    <text evidence="2">The sequence shown here is derived from an EMBL/GenBank/DDBJ whole genome shotgun (WGS) entry which is preliminary data.</text>
</comment>
<sequence length="321" mass="35699">MDVRSLSGDNTGVNVDNSALEASHPQAVPQPPPQSQATPASSPAADESVSSPVVPEEWKLATNLTLMNAITPKMLLSVLKECKKLRRLSANLQASGEELHIPTVQADNLRTLCITTSAELYPVFTALRLPNLVCLSVDWDRSKGHDFPLCYSALGLVQLLETSCSLKSLSLSNIFPPEDELLLILAKRNILFEELTIRGDYSHHLPTISHRRLVTERTLSMLSQGSVCPGLRTLDLSYISAEKAQLWDMVHMRNKSLPHSQTPPSWHLEFSLLRQTVKQEDLKDPRLLDEKFSVGVKDAELLVKELEPSLREATIISRKDK</sequence>
<feature type="region of interest" description="Disordered" evidence="1">
    <location>
        <begin position="1"/>
        <end position="51"/>
    </location>
</feature>
<accession>A0A9P7K6E2</accession>
<dbReference type="AlphaFoldDB" id="A0A9P7K6E2"/>
<dbReference type="Gene3D" id="3.80.10.10">
    <property type="entry name" value="Ribonuclease Inhibitor"/>
    <property type="match status" value="1"/>
</dbReference>
<protein>
    <submittedName>
        <fullName evidence="2">Uncharacterized protein</fullName>
    </submittedName>
</protein>
<gene>
    <name evidence="2" type="ORF">DXG03_001304</name>
</gene>
<name>A0A9P7K6E2_9AGAR</name>
<dbReference type="OrthoDB" id="3068475at2759"/>
<reference evidence="2" key="2">
    <citation type="submission" date="2021-10" db="EMBL/GenBank/DDBJ databases">
        <title>Phylogenomics reveals ancestral predisposition of the termite-cultivated fungus Termitomyces towards a domesticated lifestyle.</title>
        <authorList>
            <person name="Auxier B."/>
            <person name="Grum-Grzhimaylo A."/>
            <person name="Cardenas M.E."/>
            <person name="Lodge J.D."/>
            <person name="Laessoe T."/>
            <person name="Pedersen O."/>
            <person name="Smith M.E."/>
            <person name="Kuyper T.W."/>
            <person name="Franco-Molano E.A."/>
            <person name="Baroni T.J."/>
            <person name="Aanen D.K."/>
        </authorList>
    </citation>
    <scope>NUCLEOTIDE SEQUENCE</scope>
    <source>
        <strain evidence="2">AP01</strain>
        <tissue evidence="2">Mycelium</tissue>
    </source>
</reference>
<dbReference type="Proteomes" id="UP000775547">
    <property type="component" value="Unassembled WGS sequence"/>
</dbReference>
<dbReference type="EMBL" id="JABCKV010001251">
    <property type="protein sequence ID" value="KAG5640076.1"/>
    <property type="molecule type" value="Genomic_DNA"/>
</dbReference>
<dbReference type="InterPro" id="IPR032675">
    <property type="entry name" value="LRR_dom_sf"/>
</dbReference>
<proteinExistence type="predicted"/>